<dbReference type="RefSeq" id="WP_127164327.1">
    <property type="nucleotide sequence ID" value="NZ_CP029822.1"/>
</dbReference>
<evidence type="ECO:0000256" key="5">
    <source>
        <dbReference type="HAMAP-Rule" id="MF_00299"/>
    </source>
</evidence>
<dbReference type="InterPro" id="IPR002745">
    <property type="entry name" value="Ptrans_KptA/Tpt1"/>
</dbReference>
<dbReference type="GO" id="GO:0003950">
    <property type="term" value="F:NAD+ poly-ADP-ribosyltransferase activity"/>
    <property type="evidence" value="ECO:0007669"/>
    <property type="project" value="InterPro"/>
</dbReference>
<organism evidence="6 7">
    <name type="scientific">Entomomonas moraniae</name>
    <dbReference type="NCBI Taxonomy" id="2213226"/>
    <lineage>
        <taxon>Bacteria</taxon>
        <taxon>Pseudomonadati</taxon>
        <taxon>Pseudomonadota</taxon>
        <taxon>Gammaproteobacteria</taxon>
        <taxon>Pseudomonadales</taxon>
        <taxon>Pseudomonadaceae</taxon>
        <taxon>Entomomonas</taxon>
    </lineage>
</organism>
<gene>
    <name evidence="5" type="primary">kptA</name>
    <name evidence="6" type="ORF">DM558_12755</name>
</gene>
<dbReference type="PANTHER" id="PTHR12684:SF2">
    <property type="entry name" value="TRNA 2'-PHOSPHOTRANSFERASE 1"/>
    <property type="match status" value="1"/>
</dbReference>
<comment type="function">
    <text evidence="4 5">Removes the 2'-phosphate from RNA via an intermediate in which the phosphate is ADP-ribosylated by NAD followed by a presumed transesterification to release the RNA and generate ADP-ribose 1''-2''-cyclic phosphate (APPR&gt;P). May function as an ADP-ribosylase.</text>
</comment>
<sequence length="181" mass="20385">MSTQLDKTSKFLSYILRHKPEDIGITLDSEGWVALDLLITQANEHGQPLNRALIEQVVATSDKKRFSLSEDGLSIRAAQGHSTGMVEIQYKELTPPEYLYHGTATRYIDSIKETGLKPGSRHHVHLSADEETASAVGQRHGKLIILKVKALAMHNTGYKFYLSDNHVWLTDRVPVDYLLFE</sequence>
<dbReference type="NCBIfam" id="NF002014">
    <property type="entry name" value="PRK00819.1-4"/>
    <property type="match status" value="1"/>
</dbReference>
<dbReference type="InterPro" id="IPR042081">
    <property type="entry name" value="RNA_2'-PTrans_C"/>
</dbReference>
<dbReference type="Pfam" id="PF01885">
    <property type="entry name" value="PTS_2-RNA"/>
    <property type="match status" value="1"/>
</dbReference>
<evidence type="ECO:0000256" key="3">
    <source>
        <dbReference type="ARBA" id="ARBA00023027"/>
    </source>
</evidence>
<dbReference type="EMBL" id="CP029822">
    <property type="protein sequence ID" value="AZS51586.1"/>
    <property type="molecule type" value="Genomic_DNA"/>
</dbReference>
<dbReference type="Gene3D" id="3.20.170.30">
    <property type="match status" value="1"/>
</dbReference>
<dbReference type="Gene3D" id="1.10.10.970">
    <property type="entry name" value="RNA 2'-phosphotransferase, Tpt1/KptA family, N-terminal domain"/>
    <property type="match status" value="1"/>
</dbReference>
<evidence type="ECO:0000256" key="4">
    <source>
        <dbReference type="ARBA" id="ARBA00025212"/>
    </source>
</evidence>
<evidence type="ECO:0000256" key="2">
    <source>
        <dbReference type="ARBA" id="ARBA00022679"/>
    </source>
</evidence>
<evidence type="ECO:0000313" key="6">
    <source>
        <dbReference type="EMBL" id="AZS51586.1"/>
    </source>
</evidence>
<evidence type="ECO:0000313" key="7">
    <source>
        <dbReference type="Proteomes" id="UP000273143"/>
    </source>
</evidence>
<dbReference type="KEGG" id="emo:DM558_12755"/>
<dbReference type="GO" id="GO:0006388">
    <property type="term" value="P:tRNA splicing, via endonucleolytic cleavage and ligation"/>
    <property type="evidence" value="ECO:0007669"/>
    <property type="project" value="UniProtKB-UniRule"/>
</dbReference>
<dbReference type="InterPro" id="IPR042080">
    <property type="entry name" value="RNA_2'-PTrans_N"/>
</dbReference>
<keyword evidence="7" id="KW-1185">Reference proteome</keyword>
<dbReference type="InterPro" id="IPR022928">
    <property type="entry name" value="RNA_2'-PTrans_KptA"/>
</dbReference>
<dbReference type="PANTHER" id="PTHR12684">
    <property type="entry name" value="PUTATIVE PHOSPHOTRANSFERASE"/>
    <property type="match status" value="1"/>
</dbReference>
<dbReference type="Proteomes" id="UP000273143">
    <property type="component" value="Chromosome"/>
</dbReference>
<accession>A0A3Q9JKE9</accession>
<reference evidence="7" key="1">
    <citation type="submission" date="2018-06" db="EMBL/GenBank/DDBJ databases">
        <title>Complete genome of Pseudomonas insecticola strain QZS01.</title>
        <authorList>
            <person name="Wang J."/>
            <person name="Su Q."/>
        </authorList>
    </citation>
    <scope>NUCLEOTIDE SEQUENCE [LARGE SCALE GENOMIC DNA]</scope>
    <source>
        <strain evidence="7">QZS01</strain>
    </source>
</reference>
<dbReference type="SUPFAM" id="SSF56399">
    <property type="entry name" value="ADP-ribosylation"/>
    <property type="match status" value="1"/>
</dbReference>
<dbReference type="GO" id="GO:0000215">
    <property type="term" value="F:tRNA 2'-phosphotransferase activity"/>
    <property type="evidence" value="ECO:0007669"/>
    <property type="project" value="TreeGrafter"/>
</dbReference>
<dbReference type="EC" id="2.7.1.-" evidence="5"/>
<dbReference type="AlphaFoldDB" id="A0A3Q9JKE9"/>
<proteinExistence type="inferred from homology"/>
<name>A0A3Q9JKE9_9GAMM</name>
<protein>
    <recommendedName>
        <fullName evidence="5">Probable RNA 2'-phosphotransferase</fullName>
        <ecNumber evidence="5">2.7.1.-</ecNumber>
    </recommendedName>
</protein>
<evidence type="ECO:0000256" key="1">
    <source>
        <dbReference type="ARBA" id="ARBA00009836"/>
    </source>
</evidence>
<dbReference type="HAMAP" id="MF_00299">
    <property type="entry name" value="KptA"/>
    <property type="match status" value="1"/>
</dbReference>
<keyword evidence="3 5" id="KW-0520">NAD</keyword>
<keyword evidence="2 5" id="KW-0808">Transferase</keyword>
<comment type="similarity">
    <text evidence="1 5">Belongs to the KptA/TPT1 family.</text>
</comment>